<dbReference type="Proteomes" id="UP000285150">
    <property type="component" value="Unassembled WGS sequence"/>
</dbReference>
<evidence type="ECO:0000313" key="1">
    <source>
        <dbReference type="EMBL" id="RGW33487.1"/>
    </source>
</evidence>
<reference evidence="1 2" key="1">
    <citation type="submission" date="2018-08" db="EMBL/GenBank/DDBJ databases">
        <title>A genome reference for cultivated species of the human gut microbiota.</title>
        <authorList>
            <person name="Zou Y."/>
            <person name="Xue W."/>
            <person name="Luo G."/>
        </authorList>
    </citation>
    <scope>NUCLEOTIDE SEQUENCE [LARGE SCALE GENOMIC DNA]</scope>
    <source>
        <strain evidence="1 2">AF12-7</strain>
    </source>
</reference>
<proteinExistence type="predicted"/>
<dbReference type="RefSeq" id="WP_117858139.1">
    <property type="nucleotide sequence ID" value="NZ_JAQCSR010000014.1"/>
</dbReference>
<accession>A0A413B6L2</accession>
<dbReference type="EMBL" id="QSAF01000011">
    <property type="protein sequence ID" value="RGW33487.1"/>
    <property type="molecule type" value="Genomic_DNA"/>
</dbReference>
<comment type="caution">
    <text evidence="1">The sequence shown here is derived from an EMBL/GenBank/DDBJ whole genome shotgun (WGS) entry which is preliminary data.</text>
</comment>
<gene>
    <name evidence="1" type="ORF">DWV77_10055</name>
</gene>
<name>A0A413B6L2_BACSE</name>
<dbReference type="AlphaFoldDB" id="A0A413B6L2"/>
<organism evidence="1 2">
    <name type="scientific">Bacteroides stercoris</name>
    <dbReference type="NCBI Taxonomy" id="46506"/>
    <lineage>
        <taxon>Bacteria</taxon>
        <taxon>Pseudomonadati</taxon>
        <taxon>Bacteroidota</taxon>
        <taxon>Bacteroidia</taxon>
        <taxon>Bacteroidales</taxon>
        <taxon>Bacteroidaceae</taxon>
        <taxon>Bacteroides</taxon>
    </lineage>
</organism>
<evidence type="ECO:0000313" key="2">
    <source>
        <dbReference type="Proteomes" id="UP000285150"/>
    </source>
</evidence>
<sequence>MALFDIDILESRVSKYETNHIHMVVDGDITYPITNMDNQQYGTFFHEYIHYMQHMTTLFGVKICAMYNKMFILYRDYIINNETIKLPLELWKKHEGLMKFIDFFNGVKGSRACNYNIDAIEISDKEISDAKKDKKAVKIGIYDFENGLAIENGFYFGYMCIIESMAHLIQSFINDKLYHATIPYCSVELICKSIYSEISNDKKMMISLCFCSLMFDNPGVAFFDLVELSKKNQSLNGYELYKKILKDKSVTHMGKEMPMYRALCLFLDDLKISISSAIGCKLYYYEEVIENCKNEIRSGNCVLLDVLYHADISNKNMFSSVFEKVYGYPFIEANNLTIMPMNNSEEPPKPYIETASMIGLELIFKRMKSYSNNTKCEWFKICSKAQYTPDDKTSEECLCNQWQKNERCIMTEALRYFKIKDKEYIQEK</sequence>
<protein>
    <submittedName>
        <fullName evidence="1">Uncharacterized protein</fullName>
    </submittedName>
</protein>